<protein>
    <submittedName>
        <fullName evidence="1">Uncharacterized protein</fullName>
    </submittedName>
</protein>
<keyword evidence="2" id="KW-1185">Reference proteome</keyword>
<reference evidence="1" key="1">
    <citation type="submission" date="2022-09" db="EMBL/GenBank/DDBJ databases">
        <title>Fusarium specimens isolated from Avocado Roots.</title>
        <authorList>
            <person name="Stajich J."/>
            <person name="Roper C."/>
            <person name="Heimlech-Rivalta G."/>
        </authorList>
    </citation>
    <scope>NUCLEOTIDE SEQUENCE</scope>
    <source>
        <strain evidence="1">CF00136</strain>
    </source>
</reference>
<dbReference type="OrthoDB" id="5356597at2759"/>
<dbReference type="EMBL" id="JAOQAZ010000045">
    <property type="protein sequence ID" value="KAJ4245797.1"/>
    <property type="molecule type" value="Genomic_DNA"/>
</dbReference>
<name>A0A9W8V9Y0_9HYPO</name>
<proteinExistence type="predicted"/>
<evidence type="ECO:0000313" key="1">
    <source>
        <dbReference type="EMBL" id="KAJ4245797.1"/>
    </source>
</evidence>
<sequence>MAAICKEHGIEFDAYFLPPEPSEEDWGALRQRLDSKQWKVVSIGSGFRLSDKHTTLLEDVVNTTLATVHPMPKVEGMIIKTANIIRKWGEYSSQ</sequence>
<dbReference type="AlphaFoldDB" id="A0A9W8V9Y0"/>
<gene>
    <name evidence="1" type="ORF">NW762_013921</name>
</gene>
<accession>A0A9W8V9Y0</accession>
<dbReference type="Proteomes" id="UP001152049">
    <property type="component" value="Unassembled WGS sequence"/>
</dbReference>
<comment type="caution">
    <text evidence="1">The sequence shown here is derived from an EMBL/GenBank/DDBJ whole genome shotgun (WGS) entry which is preliminary data.</text>
</comment>
<evidence type="ECO:0000313" key="2">
    <source>
        <dbReference type="Proteomes" id="UP001152049"/>
    </source>
</evidence>
<organism evidence="1 2">
    <name type="scientific">Fusarium torreyae</name>
    <dbReference type="NCBI Taxonomy" id="1237075"/>
    <lineage>
        <taxon>Eukaryota</taxon>
        <taxon>Fungi</taxon>
        <taxon>Dikarya</taxon>
        <taxon>Ascomycota</taxon>
        <taxon>Pezizomycotina</taxon>
        <taxon>Sordariomycetes</taxon>
        <taxon>Hypocreomycetidae</taxon>
        <taxon>Hypocreales</taxon>
        <taxon>Nectriaceae</taxon>
        <taxon>Fusarium</taxon>
    </lineage>
</organism>